<accession>A0A1A9I0K2</accession>
<protein>
    <submittedName>
        <fullName evidence="1">Uncharacterized protein</fullName>
    </submittedName>
</protein>
<dbReference type="STRING" id="1176587.A8C56_02975"/>
<dbReference type="Proteomes" id="UP000077667">
    <property type="component" value="Chromosome"/>
</dbReference>
<dbReference type="AlphaFoldDB" id="A0A1A9I0K2"/>
<reference evidence="1 2" key="1">
    <citation type="submission" date="2016-05" db="EMBL/GenBank/DDBJ databases">
        <title>Niabella ginsenosidivorans BS26 whole genome sequencing.</title>
        <authorList>
            <person name="Im W.T."/>
            <person name="Siddiqi M.Z."/>
        </authorList>
    </citation>
    <scope>NUCLEOTIDE SEQUENCE [LARGE SCALE GENOMIC DNA]</scope>
    <source>
        <strain evidence="1 2">BS26</strain>
    </source>
</reference>
<sequence length="69" mass="7994">MINPGTREQKINALAELAKGNDQPFKRMTEQLVWIEVRNDQKIPQEVIDKRVAEEKANHPNDPVIFVEI</sequence>
<organism evidence="1 2">
    <name type="scientific">Niabella ginsenosidivorans</name>
    <dbReference type="NCBI Taxonomy" id="1176587"/>
    <lineage>
        <taxon>Bacteria</taxon>
        <taxon>Pseudomonadati</taxon>
        <taxon>Bacteroidota</taxon>
        <taxon>Chitinophagia</taxon>
        <taxon>Chitinophagales</taxon>
        <taxon>Chitinophagaceae</taxon>
        <taxon>Niabella</taxon>
    </lineage>
</organism>
<gene>
    <name evidence="1" type="ORF">A8C56_02975</name>
</gene>
<evidence type="ECO:0000313" key="2">
    <source>
        <dbReference type="Proteomes" id="UP000077667"/>
    </source>
</evidence>
<evidence type="ECO:0000313" key="1">
    <source>
        <dbReference type="EMBL" id="ANH80084.1"/>
    </source>
</evidence>
<keyword evidence="2" id="KW-1185">Reference proteome</keyword>
<dbReference type="KEGG" id="nia:A8C56_02975"/>
<proteinExistence type="predicted"/>
<name>A0A1A9I0K2_9BACT</name>
<dbReference type="EMBL" id="CP015772">
    <property type="protein sequence ID" value="ANH80084.1"/>
    <property type="molecule type" value="Genomic_DNA"/>
</dbReference>
<dbReference type="RefSeq" id="WP_067751862.1">
    <property type="nucleotide sequence ID" value="NZ_CP015772.1"/>
</dbReference>